<dbReference type="InterPro" id="IPR050482">
    <property type="entry name" value="Sensor_HK_TwoCompSys"/>
</dbReference>
<evidence type="ECO:0000256" key="6">
    <source>
        <dbReference type="ARBA" id="ARBA00022777"/>
    </source>
</evidence>
<keyword evidence="4" id="KW-0808">Transferase</keyword>
<feature type="domain" description="Signal transduction histidine kinase subgroup 3 dimerisation and phosphoacceptor" evidence="11">
    <location>
        <begin position="458"/>
        <end position="524"/>
    </location>
</feature>
<keyword evidence="6" id="KW-0418">Kinase</keyword>
<comment type="catalytic activity">
    <reaction evidence="1">
        <text>ATP + protein L-histidine = ADP + protein N-phospho-L-histidine.</text>
        <dbReference type="EC" id="2.7.13.3"/>
    </reaction>
</comment>
<evidence type="ECO:0000313" key="13">
    <source>
        <dbReference type="Proteomes" id="UP001500280"/>
    </source>
</evidence>
<feature type="transmembrane region" description="Helical" evidence="9">
    <location>
        <begin position="202"/>
        <end position="225"/>
    </location>
</feature>
<keyword evidence="7" id="KW-0067">ATP-binding</keyword>
<evidence type="ECO:0000256" key="5">
    <source>
        <dbReference type="ARBA" id="ARBA00022741"/>
    </source>
</evidence>
<accession>A0ABN2I8K4</accession>
<dbReference type="InterPro" id="IPR011712">
    <property type="entry name" value="Sig_transdc_His_kin_sub3_dim/P"/>
</dbReference>
<dbReference type="Pfam" id="PF07730">
    <property type="entry name" value="HisKA_3"/>
    <property type="match status" value="1"/>
</dbReference>
<protein>
    <recommendedName>
        <fullName evidence="2">histidine kinase</fullName>
        <ecNumber evidence="2">2.7.13.3</ecNumber>
    </recommendedName>
</protein>
<feature type="transmembrane region" description="Helical" evidence="9">
    <location>
        <begin position="46"/>
        <end position="64"/>
    </location>
</feature>
<evidence type="ECO:0000313" key="12">
    <source>
        <dbReference type="EMBL" id="GAA1700493.1"/>
    </source>
</evidence>
<evidence type="ECO:0000259" key="10">
    <source>
        <dbReference type="Pfam" id="PF02518"/>
    </source>
</evidence>
<feature type="transmembrane region" description="Helical" evidence="9">
    <location>
        <begin position="162"/>
        <end position="190"/>
    </location>
</feature>
<keyword evidence="13" id="KW-1185">Reference proteome</keyword>
<dbReference type="Proteomes" id="UP001500280">
    <property type="component" value="Unassembled WGS sequence"/>
</dbReference>
<reference evidence="12 13" key="1">
    <citation type="journal article" date="2019" name="Int. J. Syst. Evol. Microbiol.">
        <title>The Global Catalogue of Microorganisms (GCM) 10K type strain sequencing project: providing services to taxonomists for standard genome sequencing and annotation.</title>
        <authorList>
            <consortium name="The Broad Institute Genomics Platform"/>
            <consortium name="The Broad Institute Genome Sequencing Center for Infectious Disease"/>
            <person name="Wu L."/>
            <person name="Ma J."/>
        </authorList>
    </citation>
    <scope>NUCLEOTIDE SEQUENCE [LARGE SCALE GENOMIC DNA]</scope>
    <source>
        <strain evidence="12 13">JCM 14307</strain>
    </source>
</reference>
<evidence type="ECO:0000259" key="11">
    <source>
        <dbReference type="Pfam" id="PF07730"/>
    </source>
</evidence>
<feature type="transmembrane region" description="Helical" evidence="9">
    <location>
        <begin position="98"/>
        <end position="117"/>
    </location>
</feature>
<evidence type="ECO:0000256" key="1">
    <source>
        <dbReference type="ARBA" id="ARBA00000085"/>
    </source>
</evidence>
<dbReference type="CDD" id="cd16917">
    <property type="entry name" value="HATPase_UhpB-NarQ-NarX-like"/>
    <property type="match status" value="1"/>
</dbReference>
<feature type="transmembrane region" description="Helical" evidence="9">
    <location>
        <begin position="71"/>
        <end position="92"/>
    </location>
</feature>
<comment type="caution">
    <text evidence="12">The sequence shown here is derived from an EMBL/GenBank/DDBJ whole genome shotgun (WGS) entry which is preliminary data.</text>
</comment>
<dbReference type="Gene3D" id="1.20.5.1930">
    <property type="match status" value="1"/>
</dbReference>
<dbReference type="SUPFAM" id="SSF55874">
    <property type="entry name" value="ATPase domain of HSP90 chaperone/DNA topoisomerase II/histidine kinase"/>
    <property type="match status" value="1"/>
</dbReference>
<keyword evidence="9" id="KW-1133">Transmembrane helix</keyword>
<proteinExistence type="predicted"/>
<feature type="transmembrane region" description="Helical" evidence="9">
    <location>
        <begin position="20"/>
        <end position="40"/>
    </location>
</feature>
<dbReference type="Gene3D" id="3.30.565.10">
    <property type="entry name" value="Histidine kinase-like ATPase, C-terminal domain"/>
    <property type="match status" value="1"/>
</dbReference>
<evidence type="ECO:0000256" key="3">
    <source>
        <dbReference type="ARBA" id="ARBA00022553"/>
    </source>
</evidence>
<organism evidence="12 13">
    <name type="scientific">Kribbella yunnanensis</name>
    <dbReference type="NCBI Taxonomy" id="190194"/>
    <lineage>
        <taxon>Bacteria</taxon>
        <taxon>Bacillati</taxon>
        <taxon>Actinomycetota</taxon>
        <taxon>Actinomycetes</taxon>
        <taxon>Propionibacteriales</taxon>
        <taxon>Kribbellaceae</taxon>
        <taxon>Kribbella</taxon>
    </lineage>
</organism>
<evidence type="ECO:0000256" key="2">
    <source>
        <dbReference type="ARBA" id="ARBA00012438"/>
    </source>
</evidence>
<dbReference type="PANTHER" id="PTHR24421">
    <property type="entry name" value="NITRATE/NITRITE SENSOR PROTEIN NARX-RELATED"/>
    <property type="match status" value="1"/>
</dbReference>
<keyword evidence="9" id="KW-0812">Transmembrane</keyword>
<keyword evidence="9" id="KW-0472">Membrane</keyword>
<gene>
    <name evidence="12" type="ORF">GCM10009745_54210</name>
</gene>
<evidence type="ECO:0000256" key="7">
    <source>
        <dbReference type="ARBA" id="ARBA00022840"/>
    </source>
</evidence>
<dbReference type="InterPro" id="IPR003594">
    <property type="entry name" value="HATPase_dom"/>
</dbReference>
<feature type="domain" description="Histidine kinase/HSP90-like ATPase" evidence="10">
    <location>
        <begin position="562"/>
        <end position="639"/>
    </location>
</feature>
<dbReference type="PANTHER" id="PTHR24421:SF10">
    <property type="entry name" value="NITRATE_NITRITE SENSOR PROTEIN NARQ"/>
    <property type="match status" value="1"/>
</dbReference>
<dbReference type="EMBL" id="BAAANF010000017">
    <property type="protein sequence ID" value="GAA1700493.1"/>
    <property type="molecule type" value="Genomic_DNA"/>
</dbReference>
<feature type="transmembrane region" description="Helical" evidence="9">
    <location>
        <begin position="265"/>
        <end position="283"/>
    </location>
</feature>
<evidence type="ECO:0000256" key="4">
    <source>
        <dbReference type="ARBA" id="ARBA00022679"/>
    </source>
</evidence>
<feature type="transmembrane region" description="Helical" evidence="9">
    <location>
        <begin position="124"/>
        <end position="142"/>
    </location>
</feature>
<sequence>MLSLIPPSGPGLHNDGMSRARWSAIAATCVCLAAVVALALGRSAELTPVFVLDAVPLGLGWLLVVRAPGNVVGPVLTWLAASLAVVPAVEAWSGPGVWPWQLVGFLALLLVFPDGLLPGRRWRAVAFAVPGAALLVNVAFVLTMNYHDDPPMHSPISVPRSIWYPVMFGALFVLLVVSVLCVAAVVVRYRTGDDRVREQLKWLILAAVLVLTLMVASWVIAAFGWLGPEVYGGFLLGIVILVPAAVTIAVLRYDLFEIDRLLSDSLAWVLTTAIAAVALAGIAGSLDYLIDDDRVGLTGSVFLVALGVLPLHGVIHRAVARVIDRDRAVVLDRIQRFVEQVRDGSAEPEDVQDVLRTTVGDPQLVLLLTDLDGSGYVDRTGAPADPPSGELVTLRSSDTDLGVLVLTPGSARRVRQGKLAASAARLPIEVSRLRLGLRRAVHEIDESRLRLVTAAAQERRRLERDLHDGAQQQLVALGMQLRLAQRRLPDGHPVGAELDQAVERIENTVAELRRLAHGVRPASLHDGLGAALTRLGADAPIPVRFEIALADDDPGELVASTAYFVVAEAMANVLKHADATAIEVTAQQVDGRLEIRVSDDGRGGASGLTTLRDRVGSIGGQFTVTSERGTGTTIVAVLPCGS</sequence>
<dbReference type="Pfam" id="PF02518">
    <property type="entry name" value="HATPase_c"/>
    <property type="match status" value="1"/>
</dbReference>
<keyword evidence="5" id="KW-0547">Nucleotide-binding</keyword>
<feature type="transmembrane region" description="Helical" evidence="9">
    <location>
        <begin position="231"/>
        <end position="253"/>
    </location>
</feature>
<evidence type="ECO:0000256" key="9">
    <source>
        <dbReference type="SAM" id="Phobius"/>
    </source>
</evidence>
<dbReference type="InterPro" id="IPR036890">
    <property type="entry name" value="HATPase_C_sf"/>
</dbReference>
<keyword evidence="8" id="KW-0902">Two-component regulatory system</keyword>
<keyword evidence="3" id="KW-0597">Phosphoprotein</keyword>
<name>A0ABN2I8K4_9ACTN</name>
<evidence type="ECO:0000256" key="8">
    <source>
        <dbReference type="ARBA" id="ARBA00023012"/>
    </source>
</evidence>
<feature type="transmembrane region" description="Helical" evidence="9">
    <location>
        <begin position="295"/>
        <end position="315"/>
    </location>
</feature>
<dbReference type="EC" id="2.7.13.3" evidence="2"/>